<evidence type="ECO:0000313" key="2">
    <source>
        <dbReference type="EMBL" id="MFC5497567.1"/>
    </source>
</evidence>
<dbReference type="InterPro" id="IPR009875">
    <property type="entry name" value="PilZ_domain"/>
</dbReference>
<gene>
    <name evidence="2" type="ORF">ACFPOE_08490</name>
</gene>
<dbReference type="Pfam" id="PF07238">
    <property type="entry name" value="PilZ"/>
    <property type="match status" value="1"/>
</dbReference>
<protein>
    <submittedName>
        <fullName evidence="2">PilZ domain-containing protein</fullName>
    </submittedName>
</protein>
<reference evidence="3" key="1">
    <citation type="journal article" date="2019" name="Int. J. Syst. Evol. Microbiol.">
        <title>The Global Catalogue of Microorganisms (GCM) 10K type strain sequencing project: providing services to taxonomists for standard genome sequencing and annotation.</title>
        <authorList>
            <consortium name="The Broad Institute Genomics Platform"/>
            <consortium name="The Broad Institute Genome Sequencing Center for Infectious Disease"/>
            <person name="Wu L."/>
            <person name="Ma J."/>
        </authorList>
    </citation>
    <scope>NUCLEOTIDE SEQUENCE [LARGE SCALE GENOMIC DNA]</scope>
    <source>
        <strain evidence="3">CCUG 57401</strain>
    </source>
</reference>
<keyword evidence="3" id="KW-1185">Reference proteome</keyword>
<accession>A0ABW0NF16</accession>
<dbReference type="RefSeq" id="WP_376849649.1">
    <property type="nucleotide sequence ID" value="NZ_JBHSMF010000006.1"/>
</dbReference>
<evidence type="ECO:0000313" key="3">
    <source>
        <dbReference type="Proteomes" id="UP001596037"/>
    </source>
</evidence>
<sequence>MQQHTHPSQATDAVLIHPRSGDRFGIALAVTMDDGEGETLDISETGILYETSVESQPQVGAKVAMTLEYSVDGHDYRTRCEAEVVRVERVGNRVNVATRLLSPLQSAQ</sequence>
<evidence type="ECO:0000259" key="1">
    <source>
        <dbReference type="Pfam" id="PF07238"/>
    </source>
</evidence>
<name>A0ABW0NF16_9BURK</name>
<dbReference type="EMBL" id="JBHSMF010000006">
    <property type="protein sequence ID" value="MFC5497567.1"/>
    <property type="molecule type" value="Genomic_DNA"/>
</dbReference>
<dbReference type="Gene3D" id="2.40.10.220">
    <property type="entry name" value="predicted glycosyltransferase like domains"/>
    <property type="match status" value="1"/>
</dbReference>
<proteinExistence type="predicted"/>
<organism evidence="2 3">
    <name type="scientific">Caenimonas terrae</name>
    <dbReference type="NCBI Taxonomy" id="696074"/>
    <lineage>
        <taxon>Bacteria</taxon>
        <taxon>Pseudomonadati</taxon>
        <taxon>Pseudomonadota</taxon>
        <taxon>Betaproteobacteria</taxon>
        <taxon>Burkholderiales</taxon>
        <taxon>Comamonadaceae</taxon>
        <taxon>Caenimonas</taxon>
    </lineage>
</organism>
<feature type="domain" description="PilZ" evidence="1">
    <location>
        <begin position="33"/>
        <end position="100"/>
    </location>
</feature>
<dbReference type="Proteomes" id="UP001596037">
    <property type="component" value="Unassembled WGS sequence"/>
</dbReference>
<comment type="caution">
    <text evidence="2">The sequence shown here is derived from an EMBL/GenBank/DDBJ whole genome shotgun (WGS) entry which is preliminary data.</text>
</comment>